<reference evidence="2 3" key="1">
    <citation type="submission" date="2018-11" db="EMBL/GenBank/DDBJ databases">
        <title>Sequencing the genomes of 1000 actinobacteria strains.</title>
        <authorList>
            <person name="Klenk H.-P."/>
        </authorList>
    </citation>
    <scope>NUCLEOTIDE SEQUENCE [LARGE SCALE GENOMIC DNA]</scope>
    <source>
        <strain evidence="2 3">DSM 12652</strain>
    </source>
</reference>
<gene>
    <name evidence="2" type="ORF">EDD33_3926</name>
</gene>
<dbReference type="FunFam" id="2.40.30.10:FF:000131">
    <property type="entry name" value="NADPH-dependent ferric siderophore reductase"/>
    <property type="match status" value="1"/>
</dbReference>
<dbReference type="Gene3D" id="3.40.50.80">
    <property type="entry name" value="Nucleotide-binding domain of ferredoxin-NADP reductase (FNR) module"/>
    <property type="match status" value="1"/>
</dbReference>
<dbReference type="Pfam" id="PF08021">
    <property type="entry name" value="FAD_binding_9"/>
    <property type="match status" value="1"/>
</dbReference>
<dbReference type="InterPro" id="IPR039261">
    <property type="entry name" value="FNR_nucleotide-bd"/>
</dbReference>
<organism evidence="2 3">
    <name type="scientific">Nocardioides aurantiacus</name>
    <dbReference type="NCBI Taxonomy" id="86796"/>
    <lineage>
        <taxon>Bacteria</taxon>
        <taxon>Bacillati</taxon>
        <taxon>Actinomycetota</taxon>
        <taxon>Actinomycetes</taxon>
        <taxon>Propionibacteriales</taxon>
        <taxon>Nocardioidaceae</taxon>
        <taxon>Nocardioides</taxon>
    </lineage>
</organism>
<dbReference type="InterPro" id="IPR017927">
    <property type="entry name" value="FAD-bd_FR_type"/>
</dbReference>
<dbReference type="InterPro" id="IPR007037">
    <property type="entry name" value="SIP_rossman_dom"/>
</dbReference>
<dbReference type="Pfam" id="PF04954">
    <property type="entry name" value="SIP"/>
    <property type="match status" value="1"/>
</dbReference>
<protein>
    <submittedName>
        <fullName evidence="2">NADPH-dependent ferric siderophore reductase</fullName>
    </submittedName>
</protein>
<dbReference type="SUPFAM" id="SSF63380">
    <property type="entry name" value="Riboflavin synthase domain-like"/>
    <property type="match status" value="1"/>
</dbReference>
<dbReference type="InterPro" id="IPR017938">
    <property type="entry name" value="Riboflavin_synthase-like_b-brl"/>
</dbReference>
<comment type="caution">
    <text evidence="2">The sequence shown here is derived from an EMBL/GenBank/DDBJ whole genome shotgun (WGS) entry which is preliminary data.</text>
</comment>
<dbReference type="InterPro" id="IPR013113">
    <property type="entry name" value="SIP_FAD-bd"/>
</dbReference>
<proteinExistence type="predicted"/>
<dbReference type="Gene3D" id="2.40.30.10">
    <property type="entry name" value="Translation factors"/>
    <property type="match status" value="1"/>
</dbReference>
<evidence type="ECO:0000313" key="2">
    <source>
        <dbReference type="EMBL" id="ROR93021.1"/>
    </source>
</evidence>
<dbReference type="InterPro" id="IPR039374">
    <property type="entry name" value="SIP_fam"/>
</dbReference>
<evidence type="ECO:0000259" key="1">
    <source>
        <dbReference type="PROSITE" id="PS51384"/>
    </source>
</evidence>
<dbReference type="GO" id="GO:0016491">
    <property type="term" value="F:oxidoreductase activity"/>
    <property type="evidence" value="ECO:0007669"/>
    <property type="project" value="InterPro"/>
</dbReference>
<sequence>MRVTFVVMHAQVVSTTRLTPGMVRIVLGGEGLAGFTMPDSTDAYVNLALRPDGAPYDEVFDPRVVRDEHPKDVWPLRRRYTVRAWDAARGLLTLDFVVHGDRGAAGPWAARAQPGDVLVLEGPGAGYRPDPEADWHLLVGDESALPAIAASLEVLPRGARAVVRLVCDSVAHQLPLATDADLDLLWVHRDRPDALLDAVRSVDWPEGRVHAFVHGEADEIRAVRAHLLGERGLTRQQMSCSPYWRHDMDDEAWRRVKKDFVAAMEADAP</sequence>
<dbReference type="CDD" id="cd06193">
    <property type="entry name" value="siderophore_interacting"/>
    <property type="match status" value="1"/>
</dbReference>
<dbReference type="PANTHER" id="PTHR30157:SF0">
    <property type="entry name" value="NADPH-DEPENDENT FERRIC-CHELATE REDUCTASE"/>
    <property type="match status" value="1"/>
</dbReference>
<dbReference type="Proteomes" id="UP000281738">
    <property type="component" value="Unassembled WGS sequence"/>
</dbReference>
<name>A0A3N2CZR0_9ACTN</name>
<dbReference type="EMBL" id="RKHO01000001">
    <property type="protein sequence ID" value="ROR93021.1"/>
    <property type="molecule type" value="Genomic_DNA"/>
</dbReference>
<dbReference type="PROSITE" id="PS51384">
    <property type="entry name" value="FAD_FR"/>
    <property type="match status" value="1"/>
</dbReference>
<keyword evidence="3" id="KW-1185">Reference proteome</keyword>
<dbReference type="PANTHER" id="PTHR30157">
    <property type="entry name" value="FERRIC REDUCTASE, NADPH-DEPENDENT"/>
    <property type="match status" value="1"/>
</dbReference>
<dbReference type="AlphaFoldDB" id="A0A3N2CZR0"/>
<accession>A0A3N2CZR0</accession>
<evidence type="ECO:0000313" key="3">
    <source>
        <dbReference type="Proteomes" id="UP000281738"/>
    </source>
</evidence>
<feature type="domain" description="FAD-binding FR-type" evidence="1">
    <location>
        <begin position="5"/>
        <end position="130"/>
    </location>
</feature>